<organism evidence="2 3">
    <name type="scientific">Cryphonectria parasitica (strain ATCC 38755 / EP155)</name>
    <dbReference type="NCBI Taxonomy" id="660469"/>
    <lineage>
        <taxon>Eukaryota</taxon>
        <taxon>Fungi</taxon>
        <taxon>Dikarya</taxon>
        <taxon>Ascomycota</taxon>
        <taxon>Pezizomycotina</taxon>
        <taxon>Sordariomycetes</taxon>
        <taxon>Sordariomycetidae</taxon>
        <taxon>Diaporthales</taxon>
        <taxon>Cryphonectriaceae</taxon>
        <taxon>Cryphonectria-Endothia species complex</taxon>
        <taxon>Cryphonectria</taxon>
    </lineage>
</organism>
<dbReference type="Proteomes" id="UP000803844">
    <property type="component" value="Unassembled WGS sequence"/>
</dbReference>
<feature type="region of interest" description="Disordered" evidence="1">
    <location>
        <begin position="51"/>
        <end position="79"/>
    </location>
</feature>
<accession>A0A9P4Y3B0</accession>
<keyword evidence="3" id="KW-1185">Reference proteome</keyword>
<dbReference type="RefSeq" id="XP_040776631.1">
    <property type="nucleotide sequence ID" value="XM_040923325.1"/>
</dbReference>
<dbReference type="EMBL" id="MU032347">
    <property type="protein sequence ID" value="KAF3765670.1"/>
    <property type="molecule type" value="Genomic_DNA"/>
</dbReference>
<dbReference type="AlphaFoldDB" id="A0A9P4Y3B0"/>
<comment type="caution">
    <text evidence="2">The sequence shown here is derived from an EMBL/GenBank/DDBJ whole genome shotgun (WGS) entry which is preliminary data.</text>
</comment>
<evidence type="ECO:0000313" key="2">
    <source>
        <dbReference type="EMBL" id="KAF3765670.1"/>
    </source>
</evidence>
<proteinExistence type="predicted"/>
<reference evidence="2" key="1">
    <citation type="journal article" date="2020" name="Phytopathology">
        <title>Genome sequence of the chestnut blight fungus Cryphonectria parasitica EP155: A fundamental resource for an archetypical invasive plant pathogen.</title>
        <authorList>
            <person name="Crouch J.A."/>
            <person name="Dawe A."/>
            <person name="Aerts A."/>
            <person name="Barry K."/>
            <person name="Churchill A.C.L."/>
            <person name="Grimwood J."/>
            <person name="Hillman B."/>
            <person name="Milgroom M.G."/>
            <person name="Pangilinan J."/>
            <person name="Smith M."/>
            <person name="Salamov A."/>
            <person name="Schmutz J."/>
            <person name="Yadav J."/>
            <person name="Grigoriev I.V."/>
            <person name="Nuss D."/>
        </authorList>
    </citation>
    <scope>NUCLEOTIDE SEQUENCE</scope>
    <source>
        <strain evidence="2">EP155</strain>
    </source>
</reference>
<gene>
    <name evidence="2" type="ORF">M406DRAFT_356012</name>
</gene>
<evidence type="ECO:0000313" key="3">
    <source>
        <dbReference type="Proteomes" id="UP000803844"/>
    </source>
</evidence>
<sequence length="79" mass="9154">MLWEESNDELRSIFGFVVVSEWVEYVGDIPERSAISNLCIRCCAKEKKYPKKLQNKRGGRKKKPLRIQDPAHPGFSSEE</sequence>
<protein>
    <submittedName>
        <fullName evidence="2">Uncharacterized protein</fullName>
    </submittedName>
</protein>
<name>A0A9P4Y3B0_CRYP1</name>
<dbReference type="GeneID" id="63840454"/>
<feature type="compositionally biased region" description="Basic residues" evidence="1">
    <location>
        <begin position="51"/>
        <end position="65"/>
    </location>
</feature>
<evidence type="ECO:0000256" key="1">
    <source>
        <dbReference type="SAM" id="MobiDB-lite"/>
    </source>
</evidence>